<dbReference type="Pfam" id="PF02113">
    <property type="entry name" value="Peptidase_S13"/>
    <property type="match status" value="1"/>
</dbReference>
<dbReference type="Proteomes" id="UP000184211">
    <property type="component" value="Unassembled WGS sequence"/>
</dbReference>
<evidence type="ECO:0000313" key="5">
    <source>
        <dbReference type="Proteomes" id="UP000184211"/>
    </source>
</evidence>
<dbReference type="STRING" id="870908.SAMN04488044_1173"/>
<dbReference type="AlphaFoldDB" id="A0A1M5L6B1"/>
<dbReference type="GO" id="GO:0004185">
    <property type="term" value="F:serine-type carboxypeptidase activity"/>
    <property type="evidence" value="ECO:0007669"/>
    <property type="project" value="InterPro"/>
</dbReference>
<evidence type="ECO:0000256" key="3">
    <source>
        <dbReference type="SAM" id="SignalP"/>
    </source>
</evidence>
<name>A0A1M5L6B1_9RHOB</name>
<dbReference type="Gene3D" id="3.50.80.20">
    <property type="entry name" value="D-Ala-D-Ala carboxypeptidase C, peptidase S13"/>
    <property type="match status" value="1"/>
</dbReference>
<dbReference type="EMBL" id="FQWM01000001">
    <property type="protein sequence ID" value="SHG60475.1"/>
    <property type="molecule type" value="Genomic_DNA"/>
</dbReference>
<reference evidence="5" key="1">
    <citation type="submission" date="2016-11" db="EMBL/GenBank/DDBJ databases">
        <authorList>
            <person name="Varghese N."/>
            <person name="Submissions S."/>
        </authorList>
    </citation>
    <scope>NUCLEOTIDE SEQUENCE [LARGE SCALE GENOMIC DNA]</scope>
    <source>
        <strain evidence="5">DSM 28223</strain>
    </source>
</reference>
<comment type="similarity">
    <text evidence="1">Belongs to the peptidase S13 family.</text>
</comment>
<dbReference type="GO" id="GO:0000270">
    <property type="term" value="P:peptidoglycan metabolic process"/>
    <property type="evidence" value="ECO:0007669"/>
    <property type="project" value="TreeGrafter"/>
</dbReference>
<dbReference type="OrthoDB" id="5372081at2"/>
<evidence type="ECO:0000313" key="4">
    <source>
        <dbReference type="EMBL" id="SHG60475.1"/>
    </source>
</evidence>
<dbReference type="RefSeq" id="WP_072791507.1">
    <property type="nucleotide sequence ID" value="NZ_FQWM01000001.1"/>
</dbReference>
<keyword evidence="4" id="KW-0645">Protease</keyword>
<keyword evidence="3" id="KW-0732">Signal</keyword>
<gene>
    <name evidence="4" type="ORF">SAMN04488044_1173</name>
</gene>
<evidence type="ECO:0000256" key="1">
    <source>
        <dbReference type="ARBA" id="ARBA00006096"/>
    </source>
</evidence>
<keyword evidence="4" id="KW-0121">Carboxypeptidase</keyword>
<proteinExistence type="inferred from homology"/>
<dbReference type="PRINTS" id="PR00922">
    <property type="entry name" value="DADACBPTASE3"/>
</dbReference>
<sequence length="496" mass="53018">MSRAPTRRALLGGLASLLATPLWANAPSTSLRPIPRPGSVAARAPGTPDALLEAANLGGAVSFAVAELGTGRILEASEPQLGLPPASVAKAVTALYALDLLGADHRFQTMVVVNGPIVDGVLTGDLALVGGGDPTLNTDGMASLVAKLAAHGIKRVDGRFVVYGGALPYVEAIDPGQPKHVGYATSVSGICLNFNRVYFDWKKVNGDFETAMEARSEKHRPKVRVARIALSDRKAPVFSYENSDGIDRWTVSRHALNKEGGRWLPTRQPEVYAGEVFRELAKTQGITMPPPVKTTSRPTGEVVAILESARLEEILRGMLRYSTNITAEMVGLAATKARGVYAASLRASGREMEAWASETLGITAAKFVDHSGLGDQSRIRADELAKALAILAQKSRVHPILKGFTMKDAKGRPVKNHPIAVRAKTGTLNFVSGLGGYMKTASGEELAFAIFAADTDLRDSLTRAQRERPQGARSWNSRAKKLQQALIERWGALYAS</sequence>
<dbReference type="InterPro" id="IPR012338">
    <property type="entry name" value="Beta-lactam/transpept-like"/>
</dbReference>
<dbReference type="InterPro" id="IPR000667">
    <property type="entry name" value="Peptidase_S13"/>
</dbReference>
<organism evidence="4 5">
    <name type="scientific">Cognatishimia maritima</name>
    <dbReference type="NCBI Taxonomy" id="870908"/>
    <lineage>
        <taxon>Bacteria</taxon>
        <taxon>Pseudomonadati</taxon>
        <taxon>Pseudomonadota</taxon>
        <taxon>Alphaproteobacteria</taxon>
        <taxon>Rhodobacterales</taxon>
        <taxon>Paracoccaceae</taxon>
        <taxon>Cognatishimia</taxon>
    </lineage>
</organism>
<dbReference type="PANTHER" id="PTHR30023:SF0">
    <property type="entry name" value="PENICILLIN-SENSITIVE CARBOXYPEPTIDASE A"/>
    <property type="match status" value="1"/>
</dbReference>
<dbReference type="PANTHER" id="PTHR30023">
    <property type="entry name" value="D-ALANYL-D-ALANINE CARBOXYPEPTIDASE"/>
    <property type="match status" value="1"/>
</dbReference>
<accession>A0A1M5L6B1</accession>
<evidence type="ECO:0000256" key="2">
    <source>
        <dbReference type="ARBA" id="ARBA00022801"/>
    </source>
</evidence>
<dbReference type="InterPro" id="IPR006311">
    <property type="entry name" value="TAT_signal"/>
</dbReference>
<protein>
    <submittedName>
        <fullName evidence="4">D-alanyl-D-alanine carboxypeptidase / D-alanyl-D-alanine-endopeptidase (Penicillin-binding protein 4)</fullName>
    </submittedName>
</protein>
<feature type="chain" id="PRO_5009911926" evidence="3">
    <location>
        <begin position="25"/>
        <end position="496"/>
    </location>
</feature>
<feature type="signal peptide" evidence="3">
    <location>
        <begin position="1"/>
        <end position="24"/>
    </location>
</feature>
<dbReference type="GO" id="GO:0006508">
    <property type="term" value="P:proteolysis"/>
    <property type="evidence" value="ECO:0007669"/>
    <property type="project" value="InterPro"/>
</dbReference>
<dbReference type="NCBIfam" id="TIGR00666">
    <property type="entry name" value="PBP4"/>
    <property type="match status" value="1"/>
</dbReference>
<dbReference type="SUPFAM" id="SSF56601">
    <property type="entry name" value="beta-lactamase/transpeptidase-like"/>
    <property type="match status" value="1"/>
</dbReference>
<keyword evidence="2" id="KW-0378">Hydrolase</keyword>
<dbReference type="PROSITE" id="PS51318">
    <property type="entry name" value="TAT"/>
    <property type="match status" value="1"/>
</dbReference>
<dbReference type="Gene3D" id="3.40.710.10">
    <property type="entry name" value="DD-peptidase/beta-lactamase superfamily"/>
    <property type="match status" value="1"/>
</dbReference>
<keyword evidence="5" id="KW-1185">Reference proteome</keyword>